<reference evidence="4" key="1">
    <citation type="journal article" date="2017" name="Genome Biol.">
        <title>Comparative genomics reveals high biological diversity and specific adaptations in the industrially and medically important fungal genus Aspergillus.</title>
        <authorList>
            <person name="de Vries R.P."/>
            <person name="Riley R."/>
            <person name="Wiebenga A."/>
            <person name="Aguilar-Osorio G."/>
            <person name="Amillis S."/>
            <person name="Uchima C.A."/>
            <person name="Anderluh G."/>
            <person name="Asadollahi M."/>
            <person name="Askin M."/>
            <person name="Barry K."/>
            <person name="Battaglia E."/>
            <person name="Bayram O."/>
            <person name="Benocci T."/>
            <person name="Braus-Stromeyer S.A."/>
            <person name="Caldana C."/>
            <person name="Canovas D."/>
            <person name="Cerqueira G.C."/>
            <person name="Chen F."/>
            <person name="Chen W."/>
            <person name="Choi C."/>
            <person name="Clum A."/>
            <person name="Dos Santos R.A."/>
            <person name="Damasio A.R."/>
            <person name="Diallinas G."/>
            <person name="Emri T."/>
            <person name="Fekete E."/>
            <person name="Flipphi M."/>
            <person name="Freyberg S."/>
            <person name="Gallo A."/>
            <person name="Gournas C."/>
            <person name="Habgood R."/>
            <person name="Hainaut M."/>
            <person name="Harispe M.L."/>
            <person name="Henrissat B."/>
            <person name="Hilden K.S."/>
            <person name="Hope R."/>
            <person name="Hossain A."/>
            <person name="Karabika E."/>
            <person name="Karaffa L."/>
            <person name="Karanyi Z."/>
            <person name="Krasevec N."/>
            <person name="Kuo A."/>
            <person name="Kusch H."/>
            <person name="LaButti K."/>
            <person name="Lagendijk E.L."/>
            <person name="Lapidus A."/>
            <person name="Levasseur A."/>
            <person name="Lindquist E."/>
            <person name="Lipzen A."/>
            <person name="Logrieco A.F."/>
            <person name="MacCabe A."/>
            <person name="Maekelae M.R."/>
            <person name="Malavazi I."/>
            <person name="Melin P."/>
            <person name="Meyer V."/>
            <person name="Mielnichuk N."/>
            <person name="Miskei M."/>
            <person name="Molnar A.P."/>
            <person name="Mule G."/>
            <person name="Ngan C.Y."/>
            <person name="Orejas M."/>
            <person name="Orosz E."/>
            <person name="Ouedraogo J.P."/>
            <person name="Overkamp K.M."/>
            <person name="Park H.-S."/>
            <person name="Perrone G."/>
            <person name="Piumi F."/>
            <person name="Punt P.J."/>
            <person name="Ram A.F."/>
            <person name="Ramon A."/>
            <person name="Rauscher S."/>
            <person name="Record E."/>
            <person name="Riano-Pachon D.M."/>
            <person name="Robert V."/>
            <person name="Roehrig J."/>
            <person name="Ruller R."/>
            <person name="Salamov A."/>
            <person name="Salih N.S."/>
            <person name="Samson R.A."/>
            <person name="Sandor E."/>
            <person name="Sanguinetti M."/>
            <person name="Schuetze T."/>
            <person name="Sepcic K."/>
            <person name="Shelest E."/>
            <person name="Sherlock G."/>
            <person name="Sophianopoulou V."/>
            <person name="Squina F.M."/>
            <person name="Sun H."/>
            <person name="Susca A."/>
            <person name="Todd R.B."/>
            <person name="Tsang A."/>
            <person name="Unkles S.E."/>
            <person name="van de Wiele N."/>
            <person name="van Rossen-Uffink D."/>
            <person name="Oliveira J.V."/>
            <person name="Vesth T.C."/>
            <person name="Visser J."/>
            <person name="Yu J.-H."/>
            <person name="Zhou M."/>
            <person name="Andersen M.R."/>
            <person name="Archer D.B."/>
            <person name="Baker S.E."/>
            <person name="Benoit I."/>
            <person name="Brakhage A.A."/>
            <person name="Braus G.H."/>
            <person name="Fischer R."/>
            <person name="Frisvad J.C."/>
            <person name="Goldman G.H."/>
            <person name="Houbraken J."/>
            <person name="Oakley B."/>
            <person name="Pocsi I."/>
            <person name="Scazzocchio C."/>
            <person name="Seiboth B."/>
            <person name="vanKuyk P.A."/>
            <person name="Wortman J."/>
            <person name="Dyer P.S."/>
            <person name="Grigoriev I.V."/>
        </authorList>
    </citation>
    <scope>NUCLEOTIDE SEQUENCE [LARGE SCALE GENOMIC DNA]</scope>
    <source>
        <strain evidence="4">CBS 593.65</strain>
    </source>
</reference>
<dbReference type="AlphaFoldDB" id="A0A1L9TF61"/>
<dbReference type="RefSeq" id="XP_040701872.1">
    <property type="nucleotide sequence ID" value="XM_040844945.1"/>
</dbReference>
<feature type="region of interest" description="Disordered" evidence="1">
    <location>
        <begin position="52"/>
        <end position="76"/>
    </location>
</feature>
<protein>
    <submittedName>
        <fullName evidence="3">Uncharacterized protein</fullName>
    </submittedName>
</protein>
<organism evidence="3 4">
    <name type="scientific">Aspergillus sydowii CBS 593.65</name>
    <dbReference type="NCBI Taxonomy" id="1036612"/>
    <lineage>
        <taxon>Eukaryota</taxon>
        <taxon>Fungi</taxon>
        <taxon>Dikarya</taxon>
        <taxon>Ascomycota</taxon>
        <taxon>Pezizomycotina</taxon>
        <taxon>Eurotiomycetes</taxon>
        <taxon>Eurotiomycetidae</taxon>
        <taxon>Eurotiales</taxon>
        <taxon>Aspergillaceae</taxon>
        <taxon>Aspergillus</taxon>
        <taxon>Aspergillus subgen. Nidulantes</taxon>
    </lineage>
</organism>
<evidence type="ECO:0000256" key="2">
    <source>
        <dbReference type="SAM" id="SignalP"/>
    </source>
</evidence>
<accession>A0A1L9TF61</accession>
<dbReference type="Proteomes" id="UP000184356">
    <property type="component" value="Unassembled WGS sequence"/>
</dbReference>
<feature type="region of interest" description="Disordered" evidence="1">
    <location>
        <begin position="361"/>
        <end position="392"/>
    </location>
</feature>
<dbReference type="EMBL" id="KV878587">
    <property type="protein sequence ID" value="OJJ58066.1"/>
    <property type="molecule type" value="Genomic_DNA"/>
</dbReference>
<evidence type="ECO:0000256" key="1">
    <source>
        <dbReference type="SAM" id="MobiDB-lite"/>
    </source>
</evidence>
<sequence length="559" mass="62327">MPSGLMHIYTAIIWASFVMARQEHRLKEQHSESEKNSSIAATDAEDFSNALTTWESPRDHHGTTKGTQKGDRKKDRKGFELHYKPCCTPQSDKRPRLLICLALFETHGRCTDGRWDNADLLGVPVPFWPVPIPPDAETRQLSSVTMRVQCKNGFVNSFLAHIRSFGCKPVPETLGKTTANDKTTETETIRLRHSKKDAETGGVVTITSPPDRSPWYLDEEAEYDEVPDIPGHDDADEQVVEQQQVQRYGKYLLDFDLFYLPTSLSEGWTAVVHIHIPQPDPFQGAMVRKLPMKPQTRKSNVSNGSTPPDSGTLYASCQYHTQVQALLLVSYPSIPAFGLVAKSCKSIPAGSLEALQGYQKDEKQRLAKTRRSSKRSEEGSTEEIPALRSLPGTSKLTPASRLVELLNGLTRSLLPKYAVRQLPCWPLAFATGSNDDTDSSYRVVPGEAATFCVINGLPPSTRLDASRGRLEHFDSLTAICRSERILFHAERNSAVLLLSIKNSLYQAWPDNAVIHGIVSDSRGYVVPTMDIVIEMKRGQTADNRPRHIRPSNREWAAPS</sequence>
<gene>
    <name evidence="3" type="ORF">ASPSYDRAFT_32141</name>
</gene>
<evidence type="ECO:0000313" key="4">
    <source>
        <dbReference type="Proteomes" id="UP000184356"/>
    </source>
</evidence>
<feature type="chain" id="PRO_5012228406" evidence="2">
    <location>
        <begin position="21"/>
        <end position="559"/>
    </location>
</feature>
<evidence type="ECO:0000313" key="3">
    <source>
        <dbReference type="EMBL" id="OJJ58066.1"/>
    </source>
</evidence>
<dbReference type="GeneID" id="63761018"/>
<keyword evidence="2" id="KW-0732">Signal</keyword>
<feature type="signal peptide" evidence="2">
    <location>
        <begin position="1"/>
        <end position="20"/>
    </location>
</feature>
<proteinExistence type="predicted"/>
<feature type="compositionally biased region" description="Basic and acidic residues" evidence="1">
    <location>
        <begin position="56"/>
        <end position="76"/>
    </location>
</feature>
<keyword evidence="4" id="KW-1185">Reference proteome</keyword>
<dbReference type="VEuPathDB" id="FungiDB:ASPSYDRAFT_32141"/>
<feature type="region of interest" description="Disordered" evidence="1">
    <location>
        <begin position="538"/>
        <end position="559"/>
    </location>
</feature>
<name>A0A1L9TF61_9EURO</name>